<dbReference type="AlphaFoldDB" id="A0A317VP75"/>
<comment type="caution">
    <text evidence="3">The sequence shown here is derived from an EMBL/GenBank/DDBJ whole genome shotgun (WGS) entry which is preliminary data.</text>
</comment>
<name>A0A317VP75_9EURO</name>
<keyword evidence="2" id="KW-1133">Transmembrane helix</keyword>
<proteinExistence type="predicted"/>
<evidence type="ECO:0000256" key="2">
    <source>
        <dbReference type="SAM" id="Phobius"/>
    </source>
</evidence>
<evidence type="ECO:0000256" key="1">
    <source>
        <dbReference type="SAM" id="MobiDB-lite"/>
    </source>
</evidence>
<gene>
    <name evidence="3" type="ORF">BO70DRAFT_364139</name>
</gene>
<feature type="compositionally biased region" description="Low complexity" evidence="1">
    <location>
        <begin position="1"/>
        <end position="20"/>
    </location>
</feature>
<keyword evidence="2" id="KW-0812">Transmembrane</keyword>
<sequence length="99" mass="10773">MTITIPRTPIYIPRTQTPQPGSRSRISLTGKPFPTSAAKRCLEMLNTLPHLPSVSHGLSNRKLAYRRGRDMIDVSCVLCLVACLLCLLRAAGESGILIG</sequence>
<feature type="region of interest" description="Disordered" evidence="1">
    <location>
        <begin position="1"/>
        <end position="31"/>
    </location>
</feature>
<dbReference type="RefSeq" id="XP_025397186.1">
    <property type="nucleotide sequence ID" value="XM_025543738.1"/>
</dbReference>
<dbReference type="VEuPathDB" id="FungiDB:BO70DRAFT_364139"/>
<keyword evidence="4" id="KW-1185">Reference proteome</keyword>
<dbReference type="GeneID" id="37065975"/>
<evidence type="ECO:0000313" key="4">
    <source>
        <dbReference type="Proteomes" id="UP000247233"/>
    </source>
</evidence>
<organism evidence="3 4">
    <name type="scientific">Aspergillus heteromorphus CBS 117.55</name>
    <dbReference type="NCBI Taxonomy" id="1448321"/>
    <lineage>
        <taxon>Eukaryota</taxon>
        <taxon>Fungi</taxon>
        <taxon>Dikarya</taxon>
        <taxon>Ascomycota</taxon>
        <taxon>Pezizomycotina</taxon>
        <taxon>Eurotiomycetes</taxon>
        <taxon>Eurotiomycetidae</taxon>
        <taxon>Eurotiales</taxon>
        <taxon>Aspergillaceae</taxon>
        <taxon>Aspergillus</taxon>
        <taxon>Aspergillus subgen. Circumdati</taxon>
    </lineage>
</organism>
<evidence type="ECO:0000313" key="3">
    <source>
        <dbReference type="EMBL" id="PWY75061.1"/>
    </source>
</evidence>
<accession>A0A317VP75</accession>
<dbReference type="EMBL" id="MSFL01000022">
    <property type="protein sequence ID" value="PWY75061.1"/>
    <property type="molecule type" value="Genomic_DNA"/>
</dbReference>
<reference evidence="3 4" key="1">
    <citation type="submission" date="2016-12" db="EMBL/GenBank/DDBJ databases">
        <title>The genomes of Aspergillus section Nigri reveals drivers in fungal speciation.</title>
        <authorList>
            <consortium name="DOE Joint Genome Institute"/>
            <person name="Vesth T.C."/>
            <person name="Nybo J."/>
            <person name="Theobald S."/>
            <person name="Brandl J."/>
            <person name="Frisvad J.C."/>
            <person name="Nielsen K.F."/>
            <person name="Lyhne E.K."/>
            <person name="Kogle M.E."/>
            <person name="Kuo A."/>
            <person name="Riley R."/>
            <person name="Clum A."/>
            <person name="Nolan M."/>
            <person name="Lipzen A."/>
            <person name="Salamov A."/>
            <person name="Henrissat B."/>
            <person name="Wiebenga A."/>
            <person name="De Vries R.P."/>
            <person name="Grigoriev I.V."/>
            <person name="Mortensen U.H."/>
            <person name="Andersen M.R."/>
            <person name="Baker S.E."/>
        </authorList>
    </citation>
    <scope>NUCLEOTIDE SEQUENCE [LARGE SCALE GENOMIC DNA]</scope>
    <source>
        <strain evidence="3 4">CBS 117.55</strain>
    </source>
</reference>
<feature type="transmembrane region" description="Helical" evidence="2">
    <location>
        <begin position="71"/>
        <end position="91"/>
    </location>
</feature>
<keyword evidence="2" id="KW-0472">Membrane</keyword>
<protein>
    <submittedName>
        <fullName evidence="3">Uncharacterized protein</fullName>
    </submittedName>
</protein>
<dbReference type="Proteomes" id="UP000247233">
    <property type="component" value="Unassembled WGS sequence"/>
</dbReference>